<dbReference type="SUPFAM" id="SSF53098">
    <property type="entry name" value="Ribonuclease H-like"/>
    <property type="match status" value="1"/>
</dbReference>
<evidence type="ECO:0000259" key="1">
    <source>
        <dbReference type="PROSITE" id="PS50878"/>
    </source>
</evidence>
<accession>A0A803Q8M8</accession>
<dbReference type="InterPro" id="IPR044730">
    <property type="entry name" value="RNase_H-like_dom_plant"/>
</dbReference>
<dbReference type="InterPro" id="IPR043502">
    <property type="entry name" value="DNA/RNA_pol_sf"/>
</dbReference>
<dbReference type="GO" id="GO:0003676">
    <property type="term" value="F:nucleic acid binding"/>
    <property type="evidence" value="ECO:0007669"/>
    <property type="project" value="InterPro"/>
</dbReference>
<dbReference type="PROSITE" id="PS50878">
    <property type="entry name" value="RT_POL"/>
    <property type="match status" value="1"/>
</dbReference>
<dbReference type="CDD" id="cd06222">
    <property type="entry name" value="RNase_H_like"/>
    <property type="match status" value="1"/>
</dbReference>
<protein>
    <recommendedName>
        <fullName evidence="1">Reverse transcriptase domain-containing protein</fullName>
    </recommendedName>
</protein>
<evidence type="ECO:0000313" key="3">
    <source>
        <dbReference type="Proteomes" id="UP000596661"/>
    </source>
</evidence>
<dbReference type="PANTHER" id="PTHR33116">
    <property type="entry name" value="REVERSE TRANSCRIPTASE ZINC-BINDING DOMAIN-CONTAINING PROTEIN-RELATED-RELATED"/>
    <property type="match status" value="1"/>
</dbReference>
<organism evidence="2 3">
    <name type="scientific">Cannabis sativa</name>
    <name type="common">Hemp</name>
    <name type="synonym">Marijuana</name>
    <dbReference type="NCBI Taxonomy" id="3483"/>
    <lineage>
        <taxon>Eukaryota</taxon>
        <taxon>Viridiplantae</taxon>
        <taxon>Streptophyta</taxon>
        <taxon>Embryophyta</taxon>
        <taxon>Tracheophyta</taxon>
        <taxon>Spermatophyta</taxon>
        <taxon>Magnoliopsida</taxon>
        <taxon>eudicotyledons</taxon>
        <taxon>Gunneridae</taxon>
        <taxon>Pentapetalae</taxon>
        <taxon>rosids</taxon>
        <taxon>fabids</taxon>
        <taxon>Rosales</taxon>
        <taxon>Cannabaceae</taxon>
        <taxon>Cannabis</taxon>
    </lineage>
</organism>
<dbReference type="CDD" id="cd01650">
    <property type="entry name" value="RT_nLTR_like"/>
    <property type="match status" value="1"/>
</dbReference>
<dbReference type="InterPro" id="IPR000477">
    <property type="entry name" value="RT_dom"/>
</dbReference>
<dbReference type="Pfam" id="PF13456">
    <property type="entry name" value="RVT_3"/>
    <property type="match status" value="1"/>
</dbReference>
<keyword evidence="3" id="KW-1185">Reference proteome</keyword>
<dbReference type="SUPFAM" id="SSF56672">
    <property type="entry name" value="DNA/RNA polymerases"/>
    <property type="match status" value="1"/>
</dbReference>
<reference evidence="2" key="2">
    <citation type="submission" date="2021-03" db="UniProtKB">
        <authorList>
            <consortium name="EnsemblPlants"/>
        </authorList>
    </citation>
    <scope>IDENTIFICATION</scope>
</reference>
<dbReference type="Gramene" id="evm.model.08.1425">
    <property type="protein sequence ID" value="cds.evm.model.08.1425"/>
    <property type="gene ID" value="evm.TU.08.1425"/>
</dbReference>
<dbReference type="Proteomes" id="UP000596661">
    <property type="component" value="Chromosome 8"/>
</dbReference>
<dbReference type="Gene3D" id="3.30.420.10">
    <property type="entry name" value="Ribonuclease H-like superfamily/Ribonuclease H"/>
    <property type="match status" value="1"/>
</dbReference>
<evidence type="ECO:0000313" key="2">
    <source>
        <dbReference type="EnsemblPlants" id="cds.evm.model.08.1425"/>
    </source>
</evidence>
<dbReference type="EnsemblPlants" id="evm.model.08.1425">
    <property type="protein sequence ID" value="cds.evm.model.08.1425"/>
    <property type="gene ID" value="evm.TU.08.1425"/>
</dbReference>
<dbReference type="PANTHER" id="PTHR33116:SF86">
    <property type="entry name" value="REVERSE TRANSCRIPTASE DOMAIN-CONTAINING PROTEIN"/>
    <property type="match status" value="1"/>
</dbReference>
<dbReference type="Pfam" id="PF13966">
    <property type="entry name" value="zf-RVT"/>
    <property type="match status" value="1"/>
</dbReference>
<dbReference type="GO" id="GO:0004523">
    <property type="term" value="F:RNA-DNA hybrid ribonuclease activity"/>
    <property type="evidence" value="ECO:0007669"/>
    <property type="project" value="InterPro"/>
</dbReference>
<dbReference type="InterPro" id="IPR026960">
    <property type="entry name" value="RVT-Znf"/>
</dbReference>
<dbReference type="Pfam" id="PF00078">
    <property type="entry name" value="RVT_1"/>
    <property type="match status" value="1"/>
</dbReference>
<dbReference type="InterPro" id="IPR012337">
    <property type="entry name" value="RNaseH-like_sf"/>
</dbReference>
<dbReference type="InterPro" id="IPR002156">
    <property type="entry name" value="RNaseH_domain"/>
</dbReference>
<dbReference type="InterPro" id="IPR036397">
    <property type="entry name" value="RNaseH_sf"/>
</dbReference>
<feature type="domain" description="Reverse transcriptase" evidence="1">
    <location>
        <begin position="51"/>
        <end position="294"/>
    </location>
</feature>
<proteinExistence type="predicted"/>
<dbReference type="EMBL" id="UZAU01000710">
    <property type="status" value="NOT_ANNOTATED_CDS"/>
    <property type="molecule type" value="Genomic_DNA"/>
</dbReference>
<name>A0A803Q8M8_CANSA</name>
<reference evidence="2" key="1">
    <citation type="submission" date="2018-11" db="EMBL/GenBank/DDBJ databases">
        <authorList>
            <person name="Grassa J C."/>
        </authorList>
    </citation>
    <scope>NUCLEOTIDE SEQUENCE [LARGE SCALE GENOMIC DNA]</scope>
</reference>
<sequence>MLMAIPLMEEIREQVFLMHPLKAPGPDGFSGCFYRRCWDTVGEEVTKYVQEVFQNGVLNGDINHTFLCLIPKGENPKTVDRFRPIALFNFAFIPGRWIAEASILTQEIVHTINKKSGKGGLMAIKIDMHKAYDRLEWIFLKKVLGAFGFSVDFVNLIMQCVTTVSYSVLLNGKPLKRIRPGRGLRQGDPMSPYLFLLCNEILSRILDRAQVNGDIHGIKISRNALAVSHLMFADDTLLFTRANTVEAGNIGMCLKKFEDWSGQLCSKQKSGILFSRNCVKSLRENIEKKMGISTINEAEKYLGNPFVFSRKKKKDFEFLRTKLMQRLEGWKMRSLSFAGRMVAVKAIASAIPSYSMSTYQLPLTSCRELDAIIRRFWWSGRLEKQRFMATVSWDSLCRPKVSGGLGFRRMEDTNQAFLAKLAWCIASGISRPWTVAFKAKYFPRDSFWSVKRRNSDSFVWKGILNARQVIMKGSCTVIASGASIDIWHQPWIPWLNYEEFRDLMESIRDKAPGLRTVADLLIHRTGQWNSNYLCFLFGAEVGKKINTIQLATEFSDDLLIWKEANNGLFSVKQAYMVLQGDRFGSTDLLWKWIWNNDLHPRMKMVLWRALAGALSIGDRMGMSPPTCCFCSQSEESLMHMFVQCPLWLGSPVSIRTHVITAVSLKSFVLEMGSSLNRDQRSRFLLCLAIIIDSLWCKRNAIWHNDTDQEINSKALMDLVLKRFWEFSQAKEEADTAEAVMVESSPLPKPIPMENCVIFVDGSFKDNRIGAGFLAWNRETSDWFYGAKASAGTNEVVAEVYAWFCALQWAKQNGWDNFALVSDSTVVIKAFSSGISPNWKCVSWFAAALKLLNSFSDVSTFHFNRTYLAFVDSLAKSARCSECDTPCCKGEGFPPVDPIFSVSNLR</sequence>
<dbReference type="AlphaFoldDB" id="A0A803Q8M8"/>